<keyword evidence="3" id="KW-0663">Pyridoxal phosphate</keyword>
<comment type="cofactor">
    <cofactor evidence="1">
        <name>pyridoxal 5'-phosphate</name>
        <dbReference type="ChEBI" id="CHEBI:597326"/>
    </cofactor>
</comment>
<dbReference type="EMBL" id="FNNC01000007">
    <property type="protein sequence ID" value="SDW94193.1"/>
    <property type="molecule type" value="Genomic_DNA"/>
</dbReference>
<dbReference type="Gene3D" id="3.40.640.10">
    <property type="entry name" value="Type I PLP-dependent aspartate aminotransferase-like (Major domain)"/>
    <property type="match status" value="1"/>
</dbReference>
<evidence type="ECO:0000256" key="2">
    <source>
        <dbReference type="ARBA" id="ARBA00012224"/>
    </source>
</evidence>
<dbReference type="InterPro" id="IPR015421">
    <property type="entry name" value="PyrdxlP-dep_Trfase_major"/>
</dbReference>
<dbReference type="CDD" id="cd00609">
    <property type="entry name" value="AAT_like"/>
    <property type="match status" value="1"/>
</dbReference>
<dbReference type="InterPro" id="IPR015422">
    <property type="entry name" value="PyrdxlP-dep_Trfase_small"/>
</dbReference>
<evidence type="ECO:0000313" key="7">
    <source>
        <dbReference type="EMBL" id="SDW94193.1"/>
    </source>
</evidence>
<comment type="similarity">
    <text evidence="5">Belongs to the class-II pyridoxal-phosphate-dependent aminotransferase family. MalY/PatB cystathionine beta-lyase subfamily.</text>
</comment>
<dbReference type="AlphaFoldDB" id="A0A1H2XMU7"/>
<gene>
    <name evidence="7" type="ORF">SAMN05421781_2834</name>
</gene>
<dbReference type="Pfam" id="PF00155">
    <property type="entry name" value="Aminotran_1_2"/>
    <property type="match status" value="1"/>
</dbReference>
<dbReference type="InterPro" id="IPR015424">
    <property type="entry name" value="PyrdxlP-dep_Trfase"/>
</dbReference>
<dbReference type="NCBIfam" id="TIGR04350">
    <property type="entry name" value="C_S_lyase_PatB"/>
    <property type="match status" value="1"/>
</dbReference>
<dbReference type="InterPro" id="IPR051798">
    <property type="entry name" value="Class-II_PLP-Dep_Aminotrans"/>
</dbReference>
<evidence type="ECO:0000256" key="3">
    <source>
        <dbReference type="ARBA" id="ARBA00022898"/>
    </source>
</evidence>
<dbReference type="Gene3D" id="3.90.1150.10">
    <property type="entry name" value="Aspartate Aminotransferase, domain 1"/>
    <property type="match status" value="1"/>
</dbReference>
<dbReference type="GO" id="GO:0030170">
    <property type="term" value="F:pyridoxal phosphate binding"/>
    <property type="evidence" value="ECO:0007669"/>
    <property type="project" value="InterPro"/>
</dbReference>
<reference evidence="7 8" key="1">
    <citation type="submission" date="2016-10" db="EMBL/GenBank/DDBJ databases">
        <authorList>
            <person name="de Groot N.N."/>
        </authorList>
    </citation>
    <scope>NUCLEOTIDE SEQUENCE [LARGE SCALE GENOMIC DNA]</scope>
    <source>
        <strain evidence="7 8">DSM 23126</strain>
    </source>
</reference>
<evidence type="ECO:0000259" key="6">
    <source>
        <dbReference type="Pfam" id="PF00155"/>
    </source>
</evidence>
<evidence type="ECO:0000313" key="8">
    <source>
        <dbReference type="Proteomes" id="UP000199488"/>
    </source>
</evidence>
<dbReference type="RefSeq" id="WP_245724108.1">
    <property type="nucleotide sequence ID" value="NZ_FNNC01000007.1"/>
</dbReference>
<dbReference type="STRING" id="1122204.SAMN05421781_2834"/>
<proteinExistence type="inferred from homology"/>
<protein>
    <recommendedName>
        <fullName evidence="2">cysteine-S-conjugate beta-lyase</fullName>
        <ecNumber evidence="2">4.4.1.13</ecNumber>
    </recommendedName>
</protein>
<keyword evidence="8" id="KW-1185">Reference proteome</keyword>
<evidence type="ECO:0000256" key="4">
    <source>
        <dbReference type="ARBA" id="ARBA00023239"/>
    </source>
</evidence>
<accession>A0A1H2XMU7</accession>
<dbReference type="GO" id="GO:0047804">
    <property type="term" value="F:cysteine-S-conjugate beta-lyase activity"/>
    <property type="evidence" value="ECO:0007669"/>
    <property type="project" value="UniProtKB-EC"/>
</dbReference>
<dbReference type="PANTHER" id="PTHR43525:SF1">
    <property type="entry name" value="PROTEIN MALY"/>
    <property type="match status" value="1"/>
</dbReference>
<dbReference type="InterPro" id="IPR027619">
    <property type="entry name" value="C-S_lyase_PatB-like"/>
</dbReference>
<dbReference type="PANTHER" id="PTHR43525">
    <property type="entry name" value="PROTEIN MALY"/>
    <property type="match status" value="1"/>
</dbReference>
<dbReference type="Proteomes" id="UP000199488">
    <property type="component" value="Unassembled WGS sequence"/>
</dbReference>
<dbReference type="EC" id="4.4.1.13" evidence="2"/>
<feature type="domain" description="Aminotransferase class I/classII large" evidence="6">
    <location>
        <begin position="39"/>
        <end position="380"/>
    </location>
</feature>
<name>A0A1H2XMU7_9BACI</name>
<keyword evidence="4 7" id="KW-0456">Lyase</keyword>
<sequence>MDFNKVLDRKNTNSMKWDFAAERYGSSELWPMWVADMDFQAPQPVLDAMQEVLDHGIFGYHRRPESLKDATTEWIRTRHSWNVSNEQLVFTPGVVPAISHLIQTFTEKGEGVILQTPVYYPFYMLVNNNERTLYKNPLKETDEGFTIDVENLEEQMKAGAKMLLLCSPHNPIGRVWTEEELQQIAALAEKYNVLVVSDEIHADLILSGVHVPFSKAAEGYDVETITCMAPSKTFNLAALQLSYVVFEKKASQKAYEAHLQRNFVGIDNPFATVAAEAAYRHGTEWLEELLVHLRENVDYLKDQLESAIPEAHVIKPEGTYLVWIDLRDLGMDKKELEEWLRQEAGVALSDGHIFGDEGAGFVRINVACPRTHIDEGVRRLKEAYERTIQAAGRKS</sequence>
<evidence type="ECO:0000256" key="1">
    <source>
        <dbReference type="ARBA" id="ARBA00001933"/>
    </source>
</evidence>
<dbReference type="SUPFAM" id="SSF53383">
    <property type="entry name" value="PLP-dependent transferases"/>
    <property type="match status" value="1"/>
</dbReference>
<dbReference type="InterPro" id="IPR004839">
    <property type="entry name" value="Aminotransferase_I/II_large"/>
</dbReference>
<evidence type="ECO:0000256" key="5">
    <source>
        <dbReference type="ARBA" id="ARBA00037974"/>
    </source>
</evidence>
<organism evidence="7 8">
    <name type="scientific">Marinococcus luteus</name>
    <dbReference type="NCBI Taxonomy" id="1122204"/>
    <lineage>
        <taxon>Bacteria</taxon>
        <taxon>Bacillati</taxon>
        <taxon>Bacillota</taxon>
        <taxon>Bacilli</taxon>
        <taxon>Bacillales</taxon>
        <taxon>Bacillaceae</taxon>
        <taxon>Marinococcus</taxon>
    </lineage>
</organism>